<sequence>MVRYRICCPALPGQSSLQRYVMGLFGQSMFRRSVEPRITFPYLLGVCRNCVVYITFGESHATTPLG</sequence>
<evidence type="ECO:0000313" key="1">
    <source>
        <dbReference type="EMBL" id="GIX82376.1"/>
    </source>
</evidence>
<name>A0AAV4NF96_CAEEX</name>
<gene>
    <name evidence="1" type="ORF">CEXT_373611</name>
</gene>
<dbReference type="Proteomes" id="UP001054945">
    <property type="component" value="Unassembled WGS sequence"/>
</dbReference>
<protein>
    <submittedName>
        <fullName evidence="1">Uncharacterized protein</fullName>
    </submittedName>
</protein>
<accession>A0AAV4NF96</accession>
<dbReference type="AlphaFoldDB" id="A0AAV4NF96"/>
<keyword evidence="2" id="KW-1185">Reference proteome</keyword>
<reference evidence="1 2" key="1">
    <citation type="submission" date="2021-06" db="EMBL/GenBank/DDBJ databases">
        <title>Caerostris extrusa draft genome.</title>
        <authorList>
            <person name="Kono N."/>
            <person name="Arakawa K."/>
        </authorList>
    </citation>
    <scope>NUCLEOTIDE SEQUENCE [LARGE SCALE GENOMIC DNA]</scope>
</reference>
<proteinExistence type="predicted"/>
<comment type="caution">
    <text evidence="1">The sequence shown here is derived from an EMBL/GenBank/DDBJ whole genome shotgun (WGS) entry which is preliminary data.</text>
</comment>
<organism evidence="1 2">
    <name type="scientific">Caerostris extrusa</name>
    <name type="common">Bark spider</name>
    <name type="synonym">Caerostris bankana</name>
    <dbReference type="NCBI Taxonomy" id="172846"/>
    <lineage>
        <taxon>Eukaryota</taxon>
        <taxon>Metazoa</taxon>
        <taxon>Ecdysozoa</taxon>
        <taxon>Arthropoda</taxon>
        <taxon>Chelicerata</taxon>
        <taxon>Arachnida</taxon>
        <taxon>Araneae</taxon>
        <taxon>Araneomorphae</taxon>
        <taxon>Entelegynae</taxon>
        <taxon>Araneoidea</taxon>
        <taxon>Araneidae</taxon>
        <taxon>Caerostris</taxon>
    </lineage>
</organism>
<evidence type="ECO:0000313" key="2">
    <source>
        <dbReference type="Proteomes" id="UP001054945"/>
    </source>
</evidence>
<dbReference type="EMBL" id="BPLR01020776">
    <property type="protein sequence ID" value="GIX82376.1"/>
    <property type="molecule type" value="Genomic_DNA"/>
</dbReference>